<proteinExistence type="predicted"/>
<sequence>MVGYEEAVVGTRIGDVATLTWERFKREFDSCFFPEMAKQQKVLEFENLTQGNMTIEQCAARFMEIGRFAPHLIGIEHMQAQKFQDGLQPRIQNQVTCLQIENFQELVNATSIVEAKQRSLISKVHMNRKKGMPCSPGKDTRKRNIPYVMDKGKGKVVRSAVPVTPHLVKNVDEGIMVNADPP</sequence>
<reference evidence="2" key="2">
    <citation type="submission" date="2020-03" db="EMBL/GenBank/DDBJ databases">
        <title>Walnut 2.0.</title>
        <authorList>
            <person name="Marrano A."/>
            <person name="Britton M."/>
            <person name="Zimin A.V."/>
            <person name="Zaini P.A."/>
            <person name="Workman R."/>
            <person name="Puiu D."/>
            <person name="Bianco L."/>
            <person name="Allen B.J."/>
            <person name="Troggio M."/>
            <person name="Leslie C.A."/>
            <person name="Timp W."/>
            <person name="Dendekar A."/>
            <person name="Salzberg S.L."/>
            <person name="Neale D.B."/>
        </authorList>
    </citation>
    <scope>NUCLEOTIDE SEQUENCE</scope>
    <source>
        <tissue evidence="2">Leaves</tissue>
    </source>
</reference>
<dbReference type="Gramene" id="Jr07_16710_p1">
    <property type="protein sequence ID" value="cds.Jr07_16710_p1"/>
    <property type="gene ID" value="Jr07_16710"/>
</dbReference>
<dbReference type="InterPro" id="IPR005162">
    <property type="entry name" value="Retrotrans_gag_dom"/>
</dbReference>
<gene>
    <name evidence="2" type="ORF">F2P56_015302</name>
</gene>
<dbReference type="AlphaFoldDB" id="A0A833XFG4"/>
<name>A0A833XFG4_JUGRE</name>
<dbReference type="EMBL" id="LIHL02000007">
    <property type="protein sequence ID" value="KAF5465282.1"/>
    <property type="molecule type" value="Genomic_DNA"/>
</dbReference>
<feature type="domain" description="Retrotransposon gag" evidence="1">
    <location>
        <begin position="18"/>
        <end position="89"/>
    </location>
</feature>
<dbReference type="Pfam" id="PF03732">
    <property type="entry name" value="Retrotrans_gag"/>
    <property type="match status" value="1"/>
</dbReference>
<comment type="caution">
    <text evidence="2">The sequence shown here is derived from an EMBL/GenBank/DDBJ whole genome shotgun (WGS) entry which is preliminary data.</text>
</comment>
<organism evidence="2 3">
    <name type="scientific">Juglans regia</name>
    <name type="common">English walnut</name>
    <dbReference type="NCBI Taxonomy" id="51240"/>
    <lineage>
        <taxon>Eukaryota</taxon>
        <taxon>Viridiplantae</taxon>
        <taxon>Streptophyta</taxon>
        <taxon>Embryophyta</taxon>
        <taxon>Tracheophyta</taxon>
        <taxon>Spermatophyta</taxon>
        <taxon>Magnoliopsida</taxon>
        <taxon>eudicotyledons</taxon>
        <taxon>Gunneridae</taxon>
        <taxon>Pentapetalae</taxon>
        <taxon>rosids</taxon>
        <taxon>fabids</taxon>
        <taxon>Fagales</taxon>
        <taxon>Juglandaceae</taxon>
        <taxon>Juglans</taxon>
    </lineage>
</organism>
<dbReference type="Proteomes" id="UP000619265">
    <property type="component" value="Unassembled WGS sequence"/>
</dbReference>
<evidence type="ECO:0000313" key="3">
    <source>
        <dbReference type="Proteomes" id="UP000619265"/>
    </source>
</evidence>
<protein>
    <recommendedName>
        <fullName evidence="1">Retrotransposon gag domain-containing protein</fullName>
    </recommendedName>
</protein>
<evidence type="ECO:0000313" key="2">
    <source>
        <dbReference type="EMBL" id="KAF5465282.1"/>
    </source>
</evidence>
<reference evidence="2" key="1">
    <citation type="submission" date="2015-10" db="EMBL/GenBank/DDBJ databases">
        <authorList>
            <person name="Martinez-Garcia P.J."/>
            <person name="Crepeau M.W."/>
            <person name="Puiu D."/>
            <person name="Gonzalez-Ibeas D."/>
            <person name="Whalen J."/>
            <person name="Stevens K."/>
            <person name="Paul R."/>
            <person name="Butterfield T."/>
            <person name="Britton M."/>
            <person name="Reagan R."/>
            <person name="Chakraborty S."/>
            <person name="Walawage S.L."/>
            <person name="Vasquez-Gross H.A."/>
            <person name="Cardeno C."/>
            <person name="Famula R."/>
            <person name="Pratt K."/>
            <person name="Kuruganti S."/>
            <person name="Aradhya M.K."/>
            <person name="Leslie C.A."/>
            <person name="Dandekar A.M."/>
            <person name="Salzberg S.L."/>
            <person name="Wegrzyn J.L."/>
            <person name="Langley C.H."/>
            <person name="Neale D.B."/>
        </authorList>
    </citation>
    <scope>NUCLEOTIDE SEQUENCE</scope>
    <source>
        <tissue evidence="2">Leaves</tissue>
    </source>
</reference>
<accession>A0A833XFG4</accession>
<evidence type="ECO:0000259" key="1">
    <source>
        <dbReference type="Pfam" id="PF03732"/>
    </source>
</evidence>